<evidence type="ECO:0008006" key="4">
    <source>
        <dbReference type="Google" id="ProtNLM"/>
    </source>
</evidence>
<evidence type="ECO:0000313" key="2">
    <source>
        <dbReference type="EMBL" id="AXY56232.1"/>
    </source>
</evidence>
<dbReference type="Gene3D" id="2.30.30.40">
    <property type="entry name" value="SH3 Domains"/>
    <property type="match status" value="1"/>
</dbReference>
<evidence type="ECO:0000256" key="1">
    <source>
        <dbReference type="SAM" id="SignalP"/>
    </source>
</evidence>
<name>A0A3B7LTP8_9GAMM</name>
<keyword evidence="1" id="KW-0732">Signal</keyword>
<proteinExistence type="predicted"/>
<reference evidence="3" key="1">
    <citation type="submission" date="2018-09" db="EMBL/GenBank/DDBJ databases">
        <title>The complete genome of Acinetobacter sp. strain WCHAc010005.</title>
        <authorList>
            <person name="Hu Y."/>
            <person name="Long H."/>
            <person name="Feng Y."/>
            <person name="Zong Z."/>
        </authorList>
    </citation>
    <scope>NUCLEOTIDE SEQUENCE [LARGE SCALE GENOMIC DNA]</scope>
    <source>
        <strain evidence="3">WCHAc010005</strain>
    </source>
</reference>
<dbReference type="KEGG" id="achi:CDG60_06405"/>
<dbReference type="EMBL" id="CP032134">
    <property type="protein sequence ID" value="AXY56232.1"/>
    <property type="molecule type" value="Genomic_DNA"/>
</dbReference>
<protein>
    <recommendedName>
        <fullName evidence="4">SH3 domain-containing protein</fullName>
    </recommendedName>
</protein>
<dbReference type="RefSeq" id="WP_087511158.1">
    <property type="nucleotide sequence ID" value="NZ_CP032134.1"/>
</dbReference>
<feature type="signal peptide" evidence="1">
    <location>
        <begin position="1"/>
        <end position="21"/>
    </location>
</feature>
<dbReference type="AlphaFoldDB" id="A0A3B7LTP8"/>
<gene>
    <name evidence="2" type="ORF">CDG60_06405</name>
</gene>
<organism evidence="2 3">
    <name type="scientific">Acinetobacter chinensis</name>
    <dbReference type="NCBI Taxonomy" id="2004650"/>
    <lineage>
        <taxon>Bacteria</taxon>
        <taxon>Pseudomonadati</taxon>
        <taxon>Pseudomonadota</taxon>
        <taxon>Gammaproteobacteria</taxon>
        <taxon>Moraxellales</taxon>
        <taxon>Moraxellaceae</taxon>
        <taxon>Acinetobacter</taxon>
    </lineage>
</organism>
<sequence>MKKYQTLLIGSLFLFTTSSHAGFADSIRELRNTIGQLSDTTKEITGVTKEVGALSGSGSEQATSAQYSSGQTLYPKLNNVSLYESASKSAPVIKKLTKSTDLVFTGKTHKSGFIQVTTEYGDGWVESHLIR</sequence>
<feature type="chain" id="PRO_5017618739" description="SH3 domain-containing protein" evidence="1">
    <location>
        <begin position="22"/>
        <end position="131"/>
    </location>
</feature>
<accession>A0A3B7LTP8</accession>
<evidence type="ECO:0000313" key="3">
    <source>
        <dbReference type="Proteomes" id="UP000263753"/>
    </source>
</evidence>
<dbReference type="Proteomes" id="UP000263753">
    <property type="component" value="Chromosome"/>
</dbReference>